<dbReference type="PANTHER" id="PTHR11851">
    <property type="entry name" value="METALLOPROTEASE"/>
    <property type="match status" value="1"/>
</dbReference>
<sequence>MAIAAGARHESPEHSGWSHFLEHMVFKGAGDMSAREIVERIEAGGGSINASTGYERTVFEVRAMADGLETALQVISDLIFRPVFDSDEVEREKDVVAQEIAEAFDTPDDHVFEMAQSRAFEGQPLGRAILGQVETLAPIDREAIRAFRADMYRPDRIVVSVSGNVDEARLLALVERGFLEGAARAASPVPSGTFMGGEARLARRIEQANLVFLLPGLSHTDPRRPALRLGVEILGGGMASRLFQTAREERGLAYAIDAYHESYADCGLLGIYAGSAADRAAELARVCGETIRALVTDGPTDRELDRARAVARAGIRMADESPVARAGRLATQSLIFGHPVSSDAMVDEVMSQSREDVRQALASCLAPGLTATAVLGPKAGLSAGLLFERALTG</sequence>
<organism evidence="5 6">
    <name type="scientific">Brevundimonas halotolerans</name>
    <dbReference type="NCBI Taxonomy" id="69670"/>
    <lineage>
        <taxon>Bacteria</taxon>
        <taxon>Pseudomonadati</taxon>
        <taxon>Pseudomonadota</taxon>
        <taxon>Alphaproteobacteria</taxon>
        <taxon>Caulobacterales</taxon>
        <taxon>Caulobacteraceae</taxon>
        <taxon>Brevundimonas</taxon>
    </lineage>
</organism>
<dbReference type="GO" id="GO:0046872">
    <property type="term" value="F:metal ion binding"/>
    <property type="evidence" value="ECO:0007669"/>
    <property type="project" value="InterPro"/>
</dbReference>
<protein>
    <submittedName>
        <fullName evidence="5">Putative Zn-dependent peptidase</fullName>
    </submittedName>
</protein>
<reference evidence="5 6" key="1">
    <citation type="submission" date="2020-08" db="EMBL/GenBank/DDBJ databases">
        <title>Genomic Encyclopedia of Type Strains, Phase IV (KMG-IV): sequencing the most valuable type-strain genomes for metagenomic binning, comparative biology and taxonomic classification.</title>
        <authorList>
            <person name="Goeker M."/>
        </authorList>
    </citation>
    <scope>NUCLEOTIDE SEQUENCE [LARGE SCALE GENOMIC DNA]</scope>
    <source>
        <strain evidence="5 6">DSM 24448</strain>
    </source>
</reference>
<dbReference type="InterPro" id="IPR007863">
    <property type="entry name" value="Peptidase_M16_C"/>
</dbReference>
<gene>
    <name evidence="5" type="ORF">FHS65_002122</name>
</gene>
<dbReference type="PANTHER" id="PTHR11851:SF49">
    <property type="entry name" value="MITOCHONDRIAL-PROCESSING PEPTIDASE SUBUNIT ALPHA"/>
    <property type="match status" value="1"/>
</dbReference>
<accession>A0A7W9A4M2</accession>
<feature type="domain" description="Peptidase M16 C-terminal" evidence="4">
    <location>
        <begin position="139"/>
        <end position="309"/>
    </location>
</feature>
<evidence type="ECO:0000259" key="3">
    <source>
        <dbReference type="Pfam" id="PF00675"/>
    </source>
</evidence>
<dbReference type="InterPro" id="IPR050361">
    <property type="entry name" value="MPP/UQCRC_Complex"/>
</dbReference>
<dbReference type="EMBL" id="JACIJB010000010">
    <property type="protein sequence ID" value="MBB5661361.1"/>
    <property type="molecule type" value="Genomic_DNA"/>
</dbReference>
<evidence type="ECO:0000259" key="4">
    <source>
        <dbReference type="Pfam" id="PF05193"/>
    </source>
</evidence>
<dbReference type="Pfam" id="PF05193">
    <property type="entry name" value="Peptidase_M16_C"/>
    <property type="match status" value="1"/>
</dbReference>
<comment type="caution">
    <text evidence="5">The sequence shown here is derived from an EMBL/GenBank/DDBJ whole genome shotgun (WGS) entry which is preliminary data.</text>
</comment>
<dbReference type="InterPro" id="IPR011249">
    <property type="entry name" value="Metalloenz_LuxS/M16"/>
</dbReference>
<proteinExistence type="inferred from homology"/>
<dbReference type="Pfam" id="PF00675">
    <property type="entry name" value="Peptidase_M16"/>
    <property type="match status" value="1"/>
</dbReference>
<keyword evidence="2" id="KW-0378">Hydrolase</keyword>
<dbReference type="Proteomes" id="UP000548978">
    <property type="component" value="Unassembled WGS sequence"/>
</dbReference>
<evidence type="ECO:0000256" key="1">
    <source>
        <dbReference type="ARBA" id="ARBA00007261"/>
    </source>
</evidence>
<dbReference type="Gene3D" id="3.30.830.10">
    <property type="entry name" value="Metalloenzyme, LuxS/M16 peptidase-like"/>
    <property type="match status" value="2"/>
</dbReference>
<dbReference type="InterPro" id="IPR011765">
    <property type="entry name" value="Pept_M16_N"/>
</dbReference>
<dbReference type="GO" id="GO:0008237">
    <property type="term" value="F:metallopeptidase activity"/>
    <property type="evidence" value="ECO:0007669"/>
    <property type="project" value="UniProtKB-KW"/>
</dbReference>
<name>A0A7W9A4M2_9CAUL</name>
<evidence type="ECO:0000313" key="5">
    <source>
        <dbReference type="EMBL" id="MBB5661361.1"/>
    </source>
</evidence>
<keyword evidence="6" id="KW-1185">Reference proteome</keyword>
<keyword evidence="2" id="KW-0482">Metalloprotease</keyword>
<dbReference type="SUPFAM" id="SSF63411">
    <property type="entry name" value="LuxS/MPP-like metallohydrolase"/>
    <property type="match status" value="2"/>
</dbReference>
<dbReference type="AlphaFoldDB" id="A0A7W9A4M2"/>
<evidence type="ECO:0000256" key="2">
    <source>
        <dbReference type="ARBA" id="ARBA00023049"/>
    </source>
</evidence>
<comment type="similarity">
    <text evidence="1">Belongs to the peptidase M16 family.</text>
</comment>
<keyword evidence="2" id="KW-0645">Protease</keyword>
<feature type="domain" description="Peptidase M16 N-terminal" evidence="3">
    <location>
        <begin position="2"/>
        <end position="131"/>
    </location>
</feature>
<evidence type="ECO:0000313" key="6">
    <source>
        <dbReference type="Proteomes" id="UP000548978"/>
    </source>
</evidence>